<dbReference type="EMBL" id="QKKU01000016">
    <property type="protein sequence ID" value="RBM71555.1"/>
    <property type="molecule type" value="Genomic_DNA"/>
</dbReference>
<keyword evidence="1" id="KW-1133">Transmembrane helix</keyword>
<gene>
    <name evidence="3" type="ORF">DLR72_03580</name>
</gene>
<evidence type="ECO:0000313" key="4">
    <source>
        <dbReference type="Proteomes" id="UP000252199"/>
    </source>
</evidence>
<proteinExistence type="predicted"/>
<dbReference type="GO" id="GO:0016758">
    <property type="term" value="F:hexosyltransferase activity"/>
    <property type="evidence" value="ECO:0007669"/>
    <property type="project" value="UniProtKB-ARBA"/>
</dbReference>
<dbReference type="Pfam" id="PF00535">
    <property type="entry name" value="Glycos_transf_2"/>
    <property type="match status" value="1"/>
</dbReference>
<evidence type="ECO:0000256" key="1">
    <source>
        <dbReference type="SAM" id="Phobius"/>
    </source>
</evidence>
<name>A0ABD7FYC6_9VIBR</name>
<protein>
    <submittedName>
        <fullName evidence="3">Glycosyl transferase family 2</fullName>
    </submittedName>
</protein>
<dbReference type="Proteomes" id="UP000252199">
    <property type="component" value="Unassembled WGS sequence"/>
</dbReference>
<feature type="domain" description="Glycosyltransferase 2-like" evidence="2">
    <location>
        <begin position="13"/>
        <end position="133"/>
    </location>
</feature>
<reference evidence="3 4" key="1">
    <citation type="submission" date="2018-06" db="EMBL/GenBank/DDBJ databases">
        <title>Draft genome sequences of nine Vibrio sp. clinical isolates from across the United States representing the closest known relative of Vibrio cholerae.</title>
        <authorList>
            <person name="Islam M.T."/>
            <person name="Liang K."/>
            <person name="Im M.S."/>
            <person name="Winkjer J."/>
            <person name="Busby S."/>
            <person name="Batra D."/>
            <person name="Rowe L."/>
            <person name="Tarr C.L."/>
            <person name="Boucher Y."/>
        </authorList>
    </citation>
    <scope>NUCLEOTIDE SEQUENCE [LARGE SCALE GENOMIC DNA]</scope>
    <source>
        <strain evidence="3 4">2017V-1110</strain>
    </source>
</reference>
<keyword evidence="1" id="KW-0812">Transmembrane</keyword>
<accession>A0ABD7FYC6</accession>
<dbReference type="InterPro" id="IPR001173">
    <property type="entry name" value="Glyco_trans_2-like"/>
</dbReference>
<organism evidence="3 4">
    <name type="scientific">Vibrio paracholerae</name>
    <dbReference type="NCBI Taxonomy" id="650003"/>
    <lineage>
        <taxon>Bacteria</taxon>
        <taxon>Pseudomonadati</taxon>
        <taxon>Pseudomonadota</taxon>
        <taxon>Gammaproteobacteria</taxon>
        <taxon>Vibrionales</taxon>
        <taxon>Vibrionaceae</taxon>
        <taxon>Vibrio</taxon>
    </lineage>
</organism>
<feature type="transmembrane region" description="Helical" evidence="1">
    <location>
        <begin position="266"/>
        <end position="284"/>
    </location>
</feature>
<dbReference type="RefSeq" id="WP_113610047.1">
    <property type="nucleotide sequence ID" value="NZ_CAWQMY010000068.1"/>
</dbReference>
<dbReference type="AlphaFoldDB" id="A0ABD7FYC6"/>
<dbReference type="InterPro" id="IPR029044">
    <property type="entry name" value="Nucleotide-diphossugar_trans"/>
</dbReference>
<comment type="caution">
    <text evidence="3">The sequence shown here is derived from an EMBL/GenBank/DDBJ whole genome shotgun (WGS) entry which is preliminary data.</text>
</comment>
<keyword evidence="1" id="KW-0472">Membrane</keyword>
<dbReference type="PANTHER" id="PTHR22916:SF3">
    <property type="entry name" value="UDP-GLCNAC:BETAGAL BETA-1,3-N-ACETYLGLUCOSAMINYLTRANSFERASE-LIKE PROTEIN 1"/>
    <property type="match status" value="1"/>
</dbReference>
<evidence type="ECO:0000313" key="3">
    <source>
        <dbReference type="EMBL" id="RBM71555.1"/>
    </source>
</evidence>
<sequence length="296" mass="33781">MPKVVNDTNDLVSVILPVYNCERFVGLAIESILNQTYKNIELIVIDDGSTDNSFKIVNSYSQDLRLVVLSRENKGLVYSLNEAIGIANGKYIARMDADDISMPCRIQKQVDFLVKNRDVAIVGSRTILIDEDGTQIGKCHRPLSNRTVRSYFYYGSPLAHPSIMYNLNLLSKDEIKYIADDYPAEDLGVFLRISKKHKICNIKQPLLKYRVTDSGISNTNRKKQEDKSYQLRLSYFSNGKVNTSFVRSIDSKASFGSYVLRLTFDFAKLFFMNPTVVVVYLKVLRRKILIARRSTN</sequence>
<keyword evidence="3" id="KW-0808">Transferase</keyword>
<evidence type="ECO:0000259" key="2">
    <source>
        <dbReference type="Pfam" id="PF00535"/>
    </source>
</evidence>
<dbReference type="SUPFAM" id="SSF53448">
    <property type="entry name" value="Nucleotide-diphospho-sugar transferases"/>
    <property type="match status" value="1"/>
</dbReference>
<dbReference type="Gene3D" id="3.90.550.10">
    <property type="entry name" value="Spore Coat Polysaccharide Biosynthesis Protein SpsA, Chain A"/>
    <property type="match status" value="1"/>
</dbReference>
<dbReference type="PANTHER" id="PTHR22916">
    <property type="entry name" value="GLYCOSYLTRANSFERASE"/>
    <property type="match status" value="1"/>
</dbReference>